<evidence type="ECO:0000256" key="15">
    <source>
        <dbReference type="ARBA" id="ARBA00048109"/>
    </source>
</evidence>
<evidence type="ECO:0000256" key="12">
    <source>
        <dbReference type="ARBA" id="ARBA00023098"/>
    </source>
</evidence>
<comment type="function">
    <text evidence="16">Catalyzes the terminal and only committed step in triacylglycerol synthesis by using diacylglycerol and fatty acyl CoA as substrates.</text>
</comment>
<dbReference type="Proteomes" id="UP000245768">
    <property type="component" value="Unassembled WGS sequence"/>
</dbReference>
<reference evidence="18" key="1">
    <citation type="journal article" date="2018" name="Mol. Biol. Evol.">
        <title>Broad Genomic Sampling Reveals a Smut Pathogenic Ancestry of the Fungal Clade Ustilaginomycotina.</title>
        <authorList>
            <person name="Kijpornyongpan T."/>
            <person name="Mondo S.J."/>
            <person name="Barry K."/>
            <person name="Sandor L."/>
            <person name="Lee J."/>
            <person name="Lipzen A."/>
            <person name="Pangilinan J."/>
            <person name="LaButti K."/>
            <person name="Hainaut M."/>
            <person name="Henrissat B."/>
            <person name="Grigoriev I.V."/>
            <person name="Spatafora J.W."/>
            <person name="Aime M.C."/>
        </authorList>
    </citation>
    <scope>NUCLEOTIDE SEQUENCE [LARGE SCALE GENOMIC DNA]</scope>
    <source>
        <strain evidence="18">MCA 4198</strain>
    </source>
</reference>
<evidence type="ECO:0000256" key="10">
    <source>
        <dbReference type="ARBA" id="ARBA00022824"/>
    </source>
</evidence>
<keyword evidence="13 16" id="KW-0472">Membrane</keyword>
<dbReference type="InterPro" id="IPR007130">
    <property type="entry name" value="DAGAT"/>
</dbReference>
<keyword evidence="12 16" id="KW-0443">Lipid metabolism</keyword>
<sequence length="375" mass="41795">MTREPASATAGDRADVQSPNGNGEGEPGTGSHQGPGWSDGFSLGSEVIRFAPLSIPRHRRLQTFAVLFWALLLPIAISAFLLALSIPPLWPLIFIYLVWIYFDDAPQSGGRRLEWARRLSIWRYFAEYYPVSLIKSADLPPDKPYVFGYHPHGIIGMGAIANFATSATEFPTSFPGITPHLLTLNSNFNIPIYRDILMAMGLCSVSKRSCERILRKGKGRAITIVVGGASESLSAHPGTADLTLRRRLGFIKIAIRNGAALVPVFSFGENDIYSQLVNDEGTKVHRFQKWFQSIFGFTLPLFHGRGIWISVGLMPYRHPIVSVVGRPIQVKQNANPSKAELEEVQSRYIAELERIWEQWKDAYAANRSKELTIVD</sequence>
<dbReference type="GeneID" id="37043335"/>
<evidence type="ECO:0000256" key="5">
    <source>
        <dbReference type="ARBA" id="ARBA00013244"/>
    </source>
</evidence>
<name>A0A316YSW0_9BASI</name>
<comment type="pathway">
    <text evidence="3">Lipid metabolism.</text>
</comment>
<evidence type="ECO:0000256" key="14">
    <source>
        <dbReference type="ARBA" id="ARBA00023315"/>
    </source>
</evidence>
<dbReference type="FunCoup" id="A0A316YSW0">
    <property type="interactions" value="73"/>
</dbReference>
<dbReference type="EMBL" id="KZ819635">
    <property type="protein sequence ID" value="PWN92497.1"/>
    <property type="molecule type" value="Genomic_DNA"/>
</dbReference>
<organism evidence="18 19">
    <name type="scientific">Acaromyces ingoldii</name>
    <dbReference type="NCBI Taxonomy" id="215250"/>
    <lineage>
        <taxon>Eukaryota</taxon>
        <taxon>Fungi</taxon>
        <taxon>Dikarya</taxon>
        <taxon>Basidiomycota</taxon>
        <taxon>Ustilaginomycotina</taxon>
        <taxon>Exobasidiomycetes</taxon>
        <taxon>Exobasidiales</taxon>
        <taxon>Cryptobasidiaceae</taxon>
        <taxon>Acaromyces</taxon>
    </lineage>
</organism>
<comment type="pathway">
    <text evidence="2 16">Glycerolipid metabolism; triacylglycerol biosynthesis.</text>
</comment>
<dbReference type="RefSeq" id="XP_025379695.1">
    <property type="nucleotide sequence ID" value="XM_025521419.1"/>
</dbReference>
<evidence type="ECO:0000313" key="18">
    <source>
        <dbReference type="EMBL" id="PWN92497.1"/>
    </source>
</evidence>
<protein>
    <recommendedName>
        <fullName evidence="5 16">Diacylglycerol O-acyltransferase</fullName>
        <ecNumber evidence="5 16">2.3.1.20</ecNumber>
    </recommendedName>
</protein>
<keyword evidence="10 16" id="KW-0256">Endoplasmic reticulum</keyword>
<evidence type="ECO:0000256" key="16">
    <source>
        <dbReference type="RuleBase" id="RU367023"/>
    </source>
</evidence>
<dbReference type="GO" id="GO:0019432">
    <property type="term" value="P:triglyceride biosynthetic process"/>
    <property type="evidence" value="ECO:0007669"/>
    <property type="project" value="UniProtKB-UniRule"/>
</dbReference>
<keyword evidence="11 16" id="KW-1133">Transmembrane helix</keyword>
<evidence type="ECO:0000256" key="11">
    <source>
        <dbReference type="ARBA" id="ARBA00022989"/>
    </source>
</evidence>
<dbReference type="InParanoid" id="A0A316YSW0"/>
<evidence type="ECO:0000256" key="6">
    <source>
        <dbReference type="ARBA" id="ARBA00022516"/>
    </source>
</evidence>
<feature type="transmembrane region" description="Helical" evidence="16">
    <location>
        <begin position="64"/>
        <end position="83"/>
    </location>
</feature>
<comment type="similarity">
    <text evidence="4 16">Belongs to the diacylglycerol acyltransferase family.</text>
</comment>
<keyword evidence="9" id="KW-0319">Glycerol metabolism</keyword>
<evidence type="ECO:0000256" key="8">
    <source>
        <dbReference type="ARBA" id="ARBA00022692"/>
    </source>
</evidence>
<evidence type="ECO:0000256" key="3">
    <source>
        <dbReference type="ARBA" id="ARBA00005189"/>
    </source>
</evidence>
<dbReference type="GO" id="GO:0004144">
    <property type="term" value="F:diacylglycerol O-acyltransferase activity"/>
    <property type="evidence" value="ECO:0007669"/>
    <property type="project" value="UniProtKB-UniRule"/>
</dbReference>
<evidence type="ECO:0000256" key="1">
    <source>
        <dbReference type="ARBA" id="ARBA00004477"/>
    </source>
</evidence>
<dbReference type="Pfam" id="PF03982">
    <property type="entry name" value="DAGAT"/>
    <property type="match status" value="1"/>
</dbReference>
<feature type="region of interest" description="Disordered" evidence="17">
    <location>
        <begin position="1"/>
        <end position="35"/>
    </location>
</feature>
<keyword evidence="7 18" id="KW-0808">Transferase</keyword>
<comment type="catalytic activity">
    <reaction evidence="15 16">
        <text>an acyl-CoA + a 1,2-diacyl-sn-glycerol = a triacyl-sn-glycerol + CoA</text>
        <dbReference type="Rhea" id="RHEA:10868"/>
        <dbReference type="ChEBI" id="CHEBI:17815"/>
        <dbReference type="ChEBI" id="CHEBI:57287"/>
        <dbReference type="ChEBI" id="CHEBI:58342"/>
        <dbReference type="ChEBI" id="CHEBI:64615"/>
        <dbReference type="EC" id="2.3.1.20"/>
    </reaction>
</comment>
<dbReference type="OrthoDB" id="264532at2759"/>
<dbReference type="UniPathway" id="UPA00282"/>
<comment type="caution">
    <text evidence="16">Lacks conserved residue(s) required for the propagation of feature annotation.</text>
</comment>
<dbReference type="CDD" id="cd07987">
    <property type="entry name" value="LPLAT_MGAT-like"/>
    <property type="match status" value="1"/>
</dbReference>
<evidence type="ECO:0000256" key="7">
    <source>
        <dbReference type="ARBA" id="ARBA00022679"/>
    </source>
</evidence>
<comment type="subcellular location">
    <subcellularLocation>
        <location evidence="1 16">Endoplasmic reticulum membrane</location>
        <topology evidence="1 16">Multi-pass membrane protein</topology>
    </subcellularLocation>
</comment>
<accession>A0A316YSW0</accession>
<evidence type="ECO:0000256" key="2">
    <source>
        <dbReference type="ARBA" id="ARBA00004771"/>
    </source>
</evidence>
<dbReference type="GO" id="GO:0005789">
    <property type="term" value="C:endoplasmic reticulum membrane"/>
    <property type="evidence" value="ECO:0007669"/>
    <property type="project" value="UniProtKB-SubCell"/>
</dbReference>
<dbReference type="EC" id="2.3.1.20" evidence="5 16"/>
<evidence type="ECO:0000256" key="4">
    <source>
        <dbReference type="ARBA" id="ARBA00005420"/>
    </source>
</evidence>
<keyword evidence="19" id="KW-1185">Reference proteome</keyword>
<dbReference type="GO" id="GO:0006071">
    <property type="term" value="P:glycerol metabolic process"/>
    <property type="evidence" value="ECO:0007669"/>
    <property type="project" value="UniProtKB-UniRule"/>
</dbReference>
<gene>
    <name evidence="18" type="ORF">FA10DRAFT_266247</name>
</gene>
<keyword evidence="6 16" id="KW-0444">Lipid biosynthesis</keyword>
<evidence type="ECO:0000313" key="19">
    <source>
        <dbReference type="Proteomes" id="UP000245768"/>
    </source>
</evidence>
<dbReference type="STRING" id="215250.A0A316YSW0"/>
<evidence type="ECO:0000256" key="13">
    <source>
        <dbReference type="ARBA" id="ARBA00023136"/>
    </source>
</evidence>
<feature type="compositionally biased region" description="Gly residues" evidence="17">
    <location>
        <begin position="22"/>
        <end position="33"/>
    </location>
</feature>
<dbReference type="PANTHER" id="PTHR12317:SF0">
    <property type="entry name" value="ACYLTRANSFERASE"/>
    <property type="match status" value="1"/>
</dbReference>
<dbReference type="PANTHER" id="PTHR12317">
    <property type="entry name" value="DIACYLGLYCEROL O-ACYLTRANSFERASE"/>
    <property type="match status" value="1"/>
</dbReference>
<evidence type="ECO:0000256" key="17">
    <source>
        <dbReference type="SAM" id="MobiDB-lite"/>
    </source>
</evidence>
<evidence type="ECO:0000256" key="9">
    <source>
        <dbReference type="ARBA" id="ARBA00022798"/>
    </source>
</evidence>
<proteinExistence type="inferred from homology"/>
<keyword evidence="8 16" id="KW-0812">Transmembrane</keyword>
<dbReference type="AlphaFoldDB" id="A0A316YSW0"/>
<keyword evidence="14 16" id="KW-0012">Acyltransferase</keyword>